<dbReference type="GO" id="GO:0032040">
    <property type="term" value="C:small-subunit processome"/>
    <property type="evidence" value="ECO:0007669"/>
    <property type="project" value="TreeGrafter"/>
</dbReference>
<dbReference type="RefSeq" id="XP_032830639.1">
    <property type="nucleotide sequence ID" value="XM_032974748.1"/>
</dbReference>
<dbReference type="SMART" id="SM00320">
    <property type="entry name" value="WD40"/>
    <property type="match status" value="9"/>
</dbReference>
<name>A0AAJ7U7L0_PETMA</name>
<reference evidence="2 3" key="1">
    <citation type="submission" date="2025-04" db="UniProtKB">
        <authorList>
            <consortium name="RefSeq"/>
        </authorList>
    </citation>
    <scope>IDENTIFICATION</scope>
    <source>
        <tissue evidence="2 3">Sperm</tissue>
    </source>
</reference>
<accession>A0AAJ7U7L0</accession>
<organism evidence="1 2">
    <name type="scientific">Petromyzon marinus</name>
    <name type="common">Sea lamprey</name>
    <dbReference type="NCBI Taxonomy" id="7757"/>
    <lineage>
        <taxon>Eukaryota</taxon>
        <taxon>Metazoa</taxon>
        <taxon>Chordata</taxon>
        <taxon>Craniata</taxon>
        <taxon>Vertebrata</taxon>
        <taxon>Cyclostomata</taxon>
        <taxon>Hyperoartia</taxon>
        <taxon>Petromyzontiformes</taxon>
        <taxon>Petromyzontidae</taxon>
        <taxon>Petromyzon</taxon>
    </lineage>
</organism>
<dbReference type="Proteomes" id="UP001318040">
    <property type="component" value="Chromosome 54"/>
</dbReference>
<dbReference type="CTD" id="84916"/>
<keyword evidence="1" id="KW-1185">Reference proteome</keyword>
<dbReference type="SUPFAM" id="SSF50998">
    <property type="entry name" value="Quinoprotein alcohol dehydrogenase-like"/>
    <property type="match status" value="1"/>
</dbReference>
<dbReference type="PANTHER" id="PTHR44163:SF1">
    <property type="entry name" value="U3 SMALL NUCLEOLAR RNA-ASSOCIATED PROTEIN 4 HOMOLOG"/>
    <property type="match status" value="1"/>
</dbReference>
<dbReference type="PANTHER" id="PTHR44163">
    <property type="entry name" value="U3 SMALL NUCLEOLAR RNA-ASSOCIATED PROTEIN 4 HOMOLOG"/>
    <property type="match status" value="1"/>
</dbReference>
<dbReference type="InterPro" id="IPR001680">
    <property type="entry name" value="WD40_rpt"/>
</dbReference>
<dbReference type="GO" id="GO:0000462">
    <property type="term" value="P:maturation of SSU-rRNA from tricistronic rRNA transcript (SSU-rRNA, 5.8S rRNA, LSU-rRNA)"/>
    <property type="evidence" value="ECO:0007669"/>
    <property type="project" value="InterPro"/>
</dbReference>
<evidence type="ECO:0000313" key="1">
    <source>
        <dbReference type="Proteomes" id="UP001318040"/>
    </source>
</evidence>
<dbReference type="InterPro" id="IPR015943">
    <property type="entry name" value="WD40/YVTN_repeat-like_dom_sf"/>
</dbReference>
<dbReference type="AlphaFoldDB" id="A0AAJ7U7L0"/>
<protein>
    <submittedName>
        <fullName evidence="2 3">U3 small nucleolar RNA-associated protein 4 homolog</fullName>
    </submittedName>
</protein>
<dbReference type="InterPro" id="IPR046351">
    <property type="entry name" value="UTP4"/>
</dbReference>
<dbReference type="GO" id="GO:0030686">
    <property type="term" value="C:90S preribosome"/>
    <property type="evidence" value="ECO:0007669"/>
    <property type="project" value="InterPro"/>
</dbReference>
<dbReference type="SUPFAM" id="SSF50978">
    <property type="entry name" value="WD40 repeat-like"/>
    <property type="match status" value="1"/>
</dbReference>
<dbReference type="InterPro" id="IPR036322">
    <property type="entry name" value="WD40_repeat_dom_sf"/>
</dbReference>
<evidence type="ECO:0000313" key="3">
    <source>
        <dbReference type="RefSeq" id="XP_032830640.1"/>
    </source>
</evidence>
<dbReference type="InterPro" id="IPR011047">
    <property type="entry name" value="Quinoprotein_ADH-like_sf"/>
</dbReference>
<dbReference type="RefSeq" id="XP_032830640.1">
    <property type="nucleotide sequence ID" value="XM_032974749.1"/>
</dbReference>
<gene>
    <name evidence="2 3" type="primary">UTP4</name>
</gene>
<dbReference type="Pfam" id="PF00400">
    <property type="entry name" value="WD40"/>
    <property type="match status" value="2"/>
</dbReference>
<evidence type="ECO:0000313" key="2">
    <source>
        <dbReference type="RefSeq" id="XP_032830639.1"/>
    </source>
</evidence>
<dbReference type="Gene3D" id="2.130.10.10">
    <property type="entry name" value="YVTN repeat-like/Quinoprotein amine dehydrogenase"/>
    <property type="match status" value="3"/>
</dbReference>
<dbReference type="GO" id="GO:0003723">
    <property type="term" value="F:RNA binding"/>
    <property type="evidence" value="ECO:0007669"/>
    <property type="project" value="TreeGrafter"/>
</dbReference>
<dbReference type="KEGG" id="pmrn:116954210"/>
<sequence length="664" mass="72440">MGEFSVHRVRLFDWVPSAARCLAYCAVTERIAVGRADGSIEIYNAADNFYLERAIPGGSGREPEALCWAGAGRLFGAGLDGAILEYDLQRLRVRSRVDAFGGPVWCMAPDANGSRLAVGCEDGSVKIFTVNIEGIQFEKNLELQKGRVVSIAWHPSGARLATGSLDNIRVFDVNSGHCTQRVVVGRRSGSVVNQETVVWAVAFLTDGTVAGAESSGRLQLWEAEHGTLVRGFTLGQADILSLAVEQDETSMFVGTSDGRVAQLQLLELRVDAAAWVRTKTFKYHTHDVRALVLSGNAVISAGLDAQVVMRPLMEKMDGPSYEAALRRTLFPHRRLVSCAKKAGRLLFQFPRQLELWSLGGTDSRTARGKDGDVLPVTKQPVKLLQLKCKDNENVGCSAVSPCGTWLAYGTTERVRLYRLHESGGEGPLISKVGGLPCAARGAHQLTFSADSSRLLVAGDTGALHVLAIGANRPKLLHSFTPPNGSAEPIQLLAVSEDGEWVATAACDRAVHVYSLSKFRHHCTLPMYGSQPCAIAIAPGTNNVVAVHADHQVFEFGVREKQYTEWSRRQRNAGLPANWQRRDTPVTHIAFHPGRAELLLLHDAYRLVVISTEETMASMKECKKYQPLLYLDVLHGGNSLVVVERPLTFIQAHLPPAVRQKKFGT</sequence>
<proteinExistence type="predicted"/>
<dbReference type="GO" id="GO:0034455">
    <property type="term" value="C:t-UTP complex"/>
    <property type="evidence" value="ECO:0007669"/>
    <property type="project" value="TreeGrafter"/>
</dbReference>